<dbReference type="GO" id="GO:0006796">
    <property type="term" value="P:phosphate-containing compound metabolic process"/>
    <property type="evidence" value="ECO:0007669"/>
    <property type="project" value="InterPro"/>
</dbReference>
<sequence length="205" mass="23307">MNQFPSPFFRWRPHPWHGLEVGPEPPRRVQAFIEICPFDMVKYEVDKATGYLRVDRSVRSSSQHPTLYGFIPRTYCGERVGKLMEEASRGDGDPLDICVITERPISKTEIILNARVVGGLPMCDNGEADDKIIAVIEDDPLWAKVDDIAELPPALIDRLMHYFLTYKYVPGKEHQVSIGEPYGYEHARVVIEAAINDYNENFGGQ</sequence>
<proteinExistence type="predicted"/>
<dbReference type="EC" id="3.6.1.1" evidence="2"/>
<dbReference type="KEGG" id="mfn:Ga0123462_0493"/>
<reference evidence="6 7" key="1">
    <citation type="submission" date="2016-12" db="EMBL/GenBank/DDBJ databases">
        <title>Isolation and genomic insights into novel planktonic Zetaproteobacteria from stratified waters of the Chesapeake Bay.</title>
        <authorList>
            <person name="McAllister S.M."/>
            <person name="Kato S."/>
            <person name="Chan C.S."/>
            <person name="Chiu B.K."/>
            <person name="Field E.K."/>
        </authorList>
    </citation>
    <scope>NUCLEOTIDE SEQUENCE [LARGE SCALE GENOMIC DNA]</scope>
    <source>
        <strain evidence="6 7">CP-8</strain>
    </source>
</reference>
<evidence type="ECO:0000256" key="1">
    <source>
        <dbReference type="ARBA" id="ARBA00001946"/>
    </source>
</evidence>
<organism evidence="6 7">
    <name type="scientific">Mariprofundus ferrinatatus</name>
    <dbReference type="NCBI Taxonomy" id="1921087"/>
    <lineage>
        <taxon>Bacteria</taxon>
        <taxon>Pseudomonadati</taxon>
        <taxon>Pseudomonadota</taxon>
        <taxon>Candidatius Mariprofundia</taxon>
        <taxon>Mariprofundales</taxon>
        <taxon>Mariprofundaceae</taxon>
        <taxon>Mariprofundus</taxon>
    </lineage>
</organism>
<comment type="cofactor">
    <cofactor evidence="1">
        <name>Mg(2+)</name>
        <dbReference type="ChEBI" id="CHEBI:18420"/>
    </cofactor>
</comment>
<evidence type="ECO:0000256" key="5">
    <source>
        <dbReference type="ARBA" id="ARBA00022842"/>
    </source>
</evidence>
<dbReference type="GO" id="GO:0000287">
    <property type="term" value="F:magnesium ion binding"/>
    <property type="evidence" value="ECO:0007669"/>
    <property type="project" value="InterPro"/>
</dbReference>
<dbReference type="InterPro" id="IPR008162">
    <property type="entry name" value="Pyrophosphatase"/>
</dbReference>
<dbReference type="Pfam" id="PF00719">
    <property type="entry name" value="Pyrophosphatase"/>
    <property type="match status" value="1"/>
</dbReference>
<dbReference type="PANTHER" id="PTHR10286">
    <property type="entry name" value="INORGANIC PYROPHOSPHATASE"/>
    <property type="match status" value="1"/>
</dbReference>
<dbReference type="PROSITE" id="PS00387">
    <property type="entry name" value="PPASE"/>
    <property type="match status" value="1"/>
</dbReference>
<evidence type="ECO:0000313" key="7">
    <source>
        <dbReference type="Proteomes" id="UP000231637"/>
    </source>
</evidence>
<dbReference type="OrthoDB" id="5187599at2"/>
<accession>A0A2K8L230</accession>
<dbReference type="Proteomes" id="UP000231637">
    <property type="component" value="Chromosome"/>
</dbReference>
<protein>
    <recommendedName>
        <fullName evidence="2">inorganic diphosphatase</fullName>
        <ecNumber evidence="2">3.6.1.1</ecNumber>
    </recommendedName>
</protein>
<evidence type="ECO:0000256" key="4">
    <source>
        <dbReference type="ARBA" id="ARBA00022801"/>
    </source>
</evidence>
<name>A0A2K8L230_9PROT</name>
<keyword evidence="4 6" id="KW-0378">Hydrolase</keyword>
<dbReference type="CDD" id="cd00412">
    <property type="entry name" value="pyrophosphatase"/>
    <property type="match status" value="1"/>
</dbReference>
<evidence type="ECO:0000313" key="6">
    <source>
        <dbReference type="EMBL" id="ATX81368.1"/>
    </source>
</evidence>
<dbReference type="Gene3D" id="3.90.80.10">
    <property type="entry name" value="Inorganic pyrophosphatase"/>
    <property type="match status" value="1"/>
</dbReference>
<evidence type="ECO:0000256" key="3">
    <source>
        <dbReference type="ARBA" id="ARBA00022723"/>
    </source>
</evidence>
<dbReference type="RefSeq" id="WP_100264842.1">
    <property type="nucleotide sequence ID" value="NZ_CP018800.1"/>
</dbReference>
<keyword evidence="3" id="KW-0479">Metal-binding</keyword>
<dbReference type="GO" id="GO:0005737">
    <property type="term" value="C:cytoplasm"/>
    <property type="evidence" value="ECO:0007669"/>
    <property type="project" value="InterPro"/>
</dbReference>
<dbReference type="AlphaFoldDB" id="A0A2K8L230"/>
<dbReference type="InterPro" id="IPR036649">
    <property type="entry name" value="Pyrophosphatase_sf"/>
</dbReference>
<gene>
    <name evidence="6" type="ORF">Ga0123462_0493</name>
</gene>
<dbReference type="NCBIfam" id="NF001886">
    <property type="entry name" value="PRK00642.1"/>
    <property type="match status" value="1"/>
</dbReference>
<keyword evidence="7" id="KW-1185">Reference proteome</keyword>
<dbReference type="SUPFAM" id="SSF50324">
    <property type="entry name" value="Inorganic pyrophosphatase"/>
    <property type="match status" value="1"/>
</dbReference>
<keyword evidence="5" id="KW-0460">Magnesium</keyword>
<evidence type="ECO:0000256" key="2">
    <source>
        <dbReference type="ARBA" id="ARBA00012146"/>
    </source>
</evidence>
<dbReference type="EMBL" id="CP018800">
    <property type="protein sequence ID" value="ATX81368.1"/>
    <property type="molecule type" value="Genomic_DNA"/>
</dbReference>
<dbReference type="GO" id="GO:0004427">
    <property type="term" value="F:inorganic diphosphate phosphatase activity"/>
    <property type="evidence" value="ECO:0007669"/>
    <property type="project" value="UniProtKB-EC"/>
</dbReference>